<evidence type="ECO:0000313" key="1">
    <source>
        <dbReference type="EMBL" id="QSB42608.1"/>
    </source>
</evidence>
<name>A0ABX7K6M2_9PSED</name>
<gene>
    <name evidence="1" type="ORF">JTY93_27740</name>
</gene>
<proteinExistence type="predicted"/>
<accession>A0ABX7K6M2</accession>
<reference evidence="1 2" key="1">
    <citation type="submission" date="2021-02" db="EMBL/GenBank/DDBJ databases">
        <title>Genomic and phenotypic characterization of Pseudomonas hygromyciniae, a novel bacterial species discovered from a commercially purchased antibiotic vial.</title>
        <authorList>
            <person name="Turner T.L."/>
            <person name="Mitra S.D."/>
            <person name="Kochan T.J."/>
            <person name="Pincus N.B."/>
            <person name="Lebrun-Corbin M."/>
            <person name="Cheung B."/>
            <person name="Gatesy S.W."/>
            <person name="Afzal T."/>
            <person name="Ozer E.A."/>
            <person name="Hauser A.R."/>
        </authorList>
    </citation>
    <scope>NUCLEOTIDE SEQUENCE [LARGE SCALE GENOMIC DNA]</scope>
    <source>
        <strain evidence="1 2">SDM007</strain>
        <plasmid evidence="1 2">pSDM007</plasmid>
    </source>
</reference>
<keyword evidence="2" id="KW-1185">Reference proteome</keyword>
<protein>
    <recommendedName>
        <fullName evidence="3">Regulatory protein</fullName>
    </recommendedName>
</protein>
<dbReference type="RefSeq" id="WP_205477440.1">
    <property type="nucleotide sequence ID" value="NZ_CP070507.1"/>
</dbReference>
<evidence type="ECO:0008006" key="3">
    <source>
        <dbReference type="Google" id="ProtNLM"/>
    </source>
</evidence>
<keyword evidence="1" id="KW-0614">Plasmid</keyword>
<geneLocation type="plasmid" evidence="1 2">
    <name>pSDM007</name>
</geneLocation>
<sequence>MTITAQAPALSFNNWLTPADFLSFAQKIWAPAVDSSIEAMERKVDDLYGAACKRFPTYDTMVHNAFCASMDEEFGTDEQAEGVAEVFAYAREAYGYMSASENEAQRQEDADNGFCWHGLDVMTCPCGCFEND</sequence>
<dbReference type="EMBL" id="CP070507">
    <property type="protein sequence ID" value="QSB42608.1"/>
    <property type="molecule type" value="Genomic_DNA"/>
</dbReference>
<dbReference type="Proteomes" id="UP000663249">
    <property type="component" value="Plasmid pSDM007"/>
</dbReference>
<evidence type="ECO:0000313" key="2">
    <source>
        <dbReference type="Proteomes" id="UP000663249"/>
    </source>
</evidence>
<organism evidence="1 2">
    <name type="scientific">Pseudomonas hygromyciniae</name>
    <dbReference type="NCBI Taxonomy" id="2812000"/>
    <lineage>
        <taxon>Bacteria</taxon>
        <taxon>Pseudomonadati</taxon>
        <taxon>Pseudomonadota</taxon>
        <taxon>Gammaproteobacteria</taxon>
        <taxon>Pseudomonadales</taxon>
        <taxon>Pseudomonadaceae</taxon>
        <taxon>Pseudomonas</taxon>
    </lineage>
</organism>